<evidence type="ECO:0000313" key="6">
    <source>
        <dbReference type="EMBL" id="KAI3955715.1"/>
    </source>
</evidence>
<proteinExistence type="predicted"/>
<dbReference type="Pfam" id="PF00931">
    <property type="entry name" value="NB-ARC"/>
    <property type="match status" value="1"/>
</dbReference>
<dbReference type="Pfam" id="PF23559">
    <property type="entry name" value="WHD_DRP"/>
    <property type="match status" value="1"/>
</dbReference>
<evidence type="ECO:0000259" key="3">
    <source>
        <dbReference type="Pfam" id="PF00931"/>
    </source>
</evidence>
<accession>A0AAD4XW14</accession>
<evidence type="ECO:0008006" key="8">
    <source>
        <dbReference type="Google" id="ProtNLM"/>
    </source>
</evidence>
<evidence type="ECO:0000256" key="1">
    <source>
        <dbReference type="ARBA" id="ARBA00022737"/>
    </source>
</evidence>
<dbReference type="Gene3D" id="3.40.50.300">
    <property type="entry name" value="P-loop containing nucleotide triphosphate hydrolases"/>
    <property type="match status" value="1"/>
</dbReference>
<dbReference type="AlphaFoldDB" id="A0AAD4XW14"/>
<sequence length="804" mass="89988">MDAVVSPVVNSTLGLGVKKVKQGIGVRKRIKELGEDLELFIHPRESDAHLSVVSSGYMKEDGFQYLRLVKVILNEFEDLMLVYNNEFRDDPDELKKVDWGKAHLLFRPSSVKRFPLRLRIGSTINSINEKLRKFKEHQNCSTAVPKQTERDCSSSDVNESKILGRDKEKADLMSMLGCSDDTPATTTPTIASTSTSTAVKFVFITGTTGCGKTALAQFVIKDKKVKEHFKHNIFWVSVSGQIDDKKKLAIAIIEAMGGRAPKYHEWEPLHSHLRNCIKEKEVMLLVLDDPCGVDYETWERELKPCFDAAPPGSRIVVTTHLTNLSTMMGVSSELTLPLSGLAYDAAWLLLRDAALPGQSEEQVREYEMIGKELAQRCEGIPSVIKNLGRVLRSKGTPLEWNDVLENGIWNLNEGISNSNNEGLIPRHLFATYDAFLDPALKRCFKFCASLPYEYEIDKGILIKLWMALGHLNGTRTGQMEEKGDMYFNLLTTCSFFHKSNPGGNVYKLYGHVYALARFLAGNESCYYPVIGTSSFSNVYSGHDTRHSTIILGDDDMDCVPVPLSKAVNLQMLKLMTESATLKVPSYTFSQFPYLRALDMSYTGLTKLPSEISKVKLLKILNLSGSRFQKLPDTVCDLKRLESLILNECLELTEFPQKIGQITTLRHLENSDTPKLQKFPKGFGKLINLRTLSKFVVAAQGSRKGAKIGELQELNLLQGCLTIKGLNRVKSGSDAMKAALGDKKDLRSLCLDFERNLSQKPETVQIMEDVLEALRPNAKAISNVDLCNYPSARMPSWWTAPTNQD</sequence>
<dbReference type="PRINTS" id="PR00364">
    <property type="entry name" value="DISEASERSIST"/>
</dbReference>
<protein>
    <recommendedName>
        <fullName evidence="8">NB-ARC domain-containing protein</fullName>
    </recommendedName>
</protein>
<feature type="domain" description="NB-ARC" evidence="3">
    <location>
        <begin position="197"/>
        <end position="358"/>
    </location>
</feature>
<keyword evidence="1" id="KW-0677">Repeat</keyword>
<evidence type="ECO:0000259" key="5">
    <source>
        <dbReference type="Pfam" id="PF23598"/>
    </source>
</evidence>
<dbReference type="InterPro" id="IPR055414">
    <property type="entry name" value="LRR_R13L4/SHOC2-like"/>
</dbReference>
<name>A0AAD4XW14_9MAGN</name>
<dbReference type="GO" id="GO:0043531">
    <property type="term" value="F:ADP binding"/>
    <property type="evidence" value="ECO:0007669"/>
    <property type="project" value="InterPro"/>
</dbReference>
<dbReference type="Gene3D" id="1.10.8.430">
    <property type="entry name" value="Helical domain of apoptotic protease-activating factors"/>
    <property type="match status" value="1"/>
</dbReference>
<dbReference type="InterPro" id="IPR027417">
    <property type="entry name" value="P-loop_NTPase"/>
</dbReference>
<organism evidence="6 7">
    <name type="scientific">Papaver atlanticum</name>
    <dbReference type="NCBI Taxonomy" id="357466"/>
    <lineage>
        <taxon>Eukaryota</taxon>
        <taxon>Viridiplantae</taxon>
        <taxon>Streptophyta</taxon>
        <taxon>Embryophyta</taxon>
        <taxon>Tracheophyta</taxon>
        <taxon>Spermatophyta</taxon>
        <taxon>Magnoliopsida</taxon>
        <taxon>Ranunculales</taxon>
        <taxon>Papaveraceae</taxon>
        <taxon>Papaveroideae</taxon>
        <taxon>Papaver</taxon>
    </lineage>
</organism>
<dbReference type="Pfam" id="PF23598">
    <property type="entry name" value="LRR_14"/>
    <property type="match status" value="1"/>
</dbReference>
<dbReference type="InterPro" id="IPR058922">
    <property type="entry name" value="WHD_DRP"/>
</dbReference>
<dbReference type="SUPFAM" id="SSF52058">
    <property type="entry name" value="L domain-like"/>
    <property type="match status" value="1"/>
</dbReference>
<gene>
    <name evidence="6" type="ORF">MKW98_006075</name>
</gene>
<dbReference type="InterPro" id="IPR002182">
    <property type="entry name" value="NB-ARC"/>
</dbReference>
<evidence type="ECO:0000259" key="4">
    <source>
        <dbReference type="Pfam" id="PF23559"/>
    </source>
</evidence>
<dbReference type="SUPFAM" id="SSF52540">
    <property type="entry name" value="P-loop containing nucleoside triphosphate hydrolases"/>
    <property type="match status" value="1"/>
</dbReference>
<comment type="caution">
    <text evidence="6">The sequence shown here is derived from an EMBL/GenBank/DDBJ whole genome shotgun (WGS) entry which is preliminary data.</text>
</comment>
<dbReference type="PANTHER" id="PTHR36766">
    <property type="entry name" value="PLANT BROAD-SPECTRUM MILDEW RESISTANCE PROTEIN RPW8"/>
    <property type="match status" value="1"/>
</dbReference>
<dbReference type="InterPro" id="IPR032675">
    <property type="entry name" value="LRR_dom_sf"/>
</dbReference>
<evidence type="ECO:0000313" key="7">
    <source>
        <dbReference type="Proteomes" id="UP001202328"/>
    </source>
</evidence>
<dbReference type="InterPro" id="IPR042197">
    <property type="entry name" value="Apaf_helical"/>
</dbReference>
<dbReference type="Gene3D" id="3.80.10.10">
    <property type="entry name" value="Ribonuclease Inhibitor"/>
    <property type="match status" value="1"/>
</dbReference>
<dbReference type="Proteomes" id="UP001202328">
    <property type="component" value="Unassembled WGS sequence"/>
</dbReference>
<dbReference type="GO" id="GO:0006952">
    <property type="term" value="P:defense response"/>
    <property type="evidence" value="ECO:0007669"/>
    <property type="project" value="UniProtKB-KW"/>
</dbReference>
<keyword evidence="2" id="KW-0611">Plant defense</keyword>
<evidence type="ECO:0000256" key="2">
    <source>
        <dbReference type="ARBA" id="ARBA00022821"/>
    </source>
</evidence>
<reference evidence="6" key="1">
    <citation type="submission" date="2022-04" db="EMBL/GenBank/DDBJ databases">
        <title>A functionally conserved STORR gene fusion in Papaver species that diverged 16.8 million years ago.</title>
        <authorList>
            <person name="Catania T."/>
        </authorList>
    </citation>
    <scope>NUCLEOTIDE SEQUENCE</scope>
    <source>
        <strain evidence="6">S-188037</strain>
    </source>
</reference>
<feature type="domain" description="Disease resistance R13L4/SHOC-2-like LRR" evidence="5">
    <location>
        <begin position="561"/>
        <end position="766"/>
    </location>
</feature>
<keyword evidence="7" id="KW-1185">Reference proteome</keyword>
<dbReference type="EMBL" id="JAJJMB010001716">
    <property type="protein sequence ID" value="KAI3955715.1"/>
    <property type="molecule type" value="Genomic_DNA"/>
</dbReference>
<dbReference type="PANTHER" id="PTHR36766:SF40">
    <property type="entry name" value="DISEASE RESISTANCE PROTEIN RGA3"/>
    <property type="match status" value="1"/>
</dbReference>
<feature type="domain" description="Disease resistance protein winged helix" evidence="4">
    <location>
        <begin position="451"/>
        <end position="505"/>
    </location>
</feature>